<keyword evidence="2" id="KW-0812">Transmembrane</keyword>
<dbReference type="GO" id="GO:0006629">
    <property type="term" value="P:lipid metabolic process"/>
    <property type="evidence" value="ECO:0007669"/>
    <property type="project" value="InterPro"/>
</dbReference>
<keyword evidence="3" id="KW-0012">Acyltransferase</keyword>
<protein>
    <submittedName>
        <fullName evidence="3">Phospholipid:diacylglycerol acyltransferase</fullName>
        <ecNumber evidence="3">2.3.1.158</ecNumber>
    </submittedName>
</protein>
<dbReference type="InterPro" id="IPR029058">
    <property type="entry name" value="AB_hydrolase_fold"/>
</dbReference>
<feature type="transmembrane region" description="Helical" evidence="2">
    <location>
        <begin position="58"/>
        <end position="77"/>
    </location>
</feature>
<sequence>MAELRRRLGRMFEDAPSPSISRESTPDPDHGDEVKLISKAKLEKLEEITKTKGSKKRYTLWFFLGGLLGLFIALYLAQQQEVIKLEGLLDVNLDSLMDIIPAGIVKDVKDLSKAERDAVNYDSFSVGLYLQAQGVKAHHPVIMIPGVISTGLESWSTTEEARGYFRKRLWGSWSMMRALVLDQAQWKKHIMLDKKTGLDPPGVKLRAAQGFDAADFFITGYWIWNKILENLATIGYDPTNAFTAAYDWRLTYMNLEVRDQYFTRLKSYIEVAKKTSGKKSVLISHSMGGQVLFYFMKWAEHNDYGGGGPNWVEDNIDSWINVSGCMLGAVKDIPAVLSGEMKDTAQLNAFAVYGLEKFLSKEDRAEIFRAMPGLSSMLPKGGEAVWGNATWAPDDLYANNFTYGPFISFKPPQNTTLTPHKNLTMTESLDYLLDTSEDWYSDMIRSSFSHGVAHTTAEVEANEDKPTTWLNPLEARLPLAPSLKIYCFYGFGKPTERAYFYKETNRITHPLKNRRTNISIDTSFITGPPPFGTPEVDHGVIFGEGDGTVNLLSTGYMCSKGWRNITRYNPGGVKITTYEMPHEPDRFSPRGGPNTGDHVDILGRSSLNDLILRVAGGKGPDIQDNYQSRIWEVAERVKIYNDEP</sequence>
<dbReference type="Gene3D" id="3.40.50.1820">
    <property type="entry name" value="alpha/beta hydrolase"/>
    <property type="match status" value="1"/>
</dbReference>
<reference evidence="3 4" key="1">
    <citation type="submission" date="2023-08" db="EMBL/GenBank/DDBJ databases">
        <title>Black Yeasts Isolated from many extreme environments.</title>
        <authorList>
            <person name="Coleine C."/>
            <person name="Stajich J.E."/>
            <person name="Selbmann L."/>
        </authorList>
    </citation>
    <scope>NUCLEOTIDE SEQUENCE [LARGE SCALE GENOMIC DNA]</scope>
    <source>
        <strain evidence="3 4">CCFEE 5910</strain>
    </source>
</reference>
<dbReference type="PANTHER" id="PTHR11440">
    <property type="entry name" value="LECITHIN-CHOLESTEROL ACYLTRANSFERASE-RELATED"/>
    <property type="match status" value="1"/>
</dbReference>
<dbReference type="Proteomes" id="UP001309876">
    <property type="component" value="Unassembled WGS sequence"/>
</dbReference>
<dbReference type="InterPro" id="IPR003386">
    <property type="entry name" value="LACT/PDAT_acylTrfase"/>
</dbReference>
<keyword evidence="4" id="KW-1185">Reference proteome</keyword>
<dbReference type="EC" id="2.3.1.158" evidence="3"/>
<keyword evidence="2" id="KW-0472">Membrane</keyword>
<evidence type="ECO:0000313" key="4">
    <source>
        <dbReference type="Proteomes" id="UP001309876"/>
    </source>
</evidence>
<proteinExistence type="predicted"/>
<organism evidence="3 4">
    <name type="scientific">Lithohypha guttulata</name>
    <dbReference type="NCBI Taxonomy" id="1690604"/>
    <lineage>
        <taxon>Eukaryota</taxon>
        <taxon>Fungi</taxon>
        <taxon>Dikarya</taxon>
        <taxon>Ascomycota</taxon>
        <taxon>Pezizomycotina</taxon>
        <taxon>Eurotiomycetes</taxon>
        <taxon>Chaetothyriomycetidae</taxon>
        <taxon>Chaetothyriales</taxon>
        <taxon>Trichomeriaceae</taxon>
        <taxon>Lithohypha</taxon>
    </lineage>
</organism>
<name>A0AAN7Y3W9_9EURO</name>
<feature type="compositionally biased region" description="Basic and acidic residues" evidence="1">
    <location>
        <begin position="1"/>
        <end position="13"/>
    </location>
</feature>
<dbReference type="AlphaFoldDB" id="A0AAN7Y3W9"/>
<dbReference type="GO" id="GO:0008374">
    <property type="term" value="F:O-acyltransferase activity"/>
    <property type="evidence" value="ECO:0007669"/>
    <property type="project" value="InterPro"/>
</dbReference>
<dbReference type="Pfam" id="PF02450">
    <property type="entry name" value="LCAT"/>
    <property type="match status" value="1"/>
</dbReference>
<keyword evidence="3" id="KW-0808">Transferase</keyword>
<evidence type="ECO:0000313" key="3">
    <source>
        <dbReference type="EMBL" id="KAK5081330.1"/>
    </source>
</evidence>
<accession>A0AAN7Y3W9</accession>
<evidence type="ECO:0000256" key="2">
    <source>
        <dbReference type="SAM" id="Phobius"/>
    </source>
</evidence>
<evidence type="ECO:0000256" key="1">
    <source>
        <dbReference type="SAM" id="MobiDB-lite"/>
    </source>
</evidence>
<dbReference type="GO" id="GO:0046027">
    <property type="term" value="F:phospholipid:diacylglycerol acyltransferase activity"/>
    <property type="evidence" value="ECO:0007669"/>
    <property type="project" value="UniProtKB-EC"/>
</dbReference>
<comment type="caution">
    <text evidence="3">The sequence shown here is derived from an EMBL/GenBank/DDBJ whole genome shotgun (WGS) entry which is preliminary data.</text>
</comment>
<dbReference type="SUPFAM" id="SSF53474">
    <property type="entry name" value="alpha/beta-Hydrolases"/>
    <property type="match status" value="1"/>
</dbReference>
<feature type="region of interest" description="Disordered" evidence="1">
    <location>
        <begin position="1"/>
        <end position="32"/>
    </location>
</feature>
<dbReference type="EMBL" id="JAVRRJ010000010">
    <property type="protein sequence ID" value="KAK5081330.1"/>
    <property type="molecule type" value="Genomic_DNA"/>
</dbReference>
<keyword evidence="2" id="KW-1133">Transmembrane helix</keyword>
<gene>
    <name evidence="3" type="primary">LRO1</name>
    <name evidence="3" type="ORF">LTR05_008124</name>
</gene>